<proteinExistence type="inferred from homology"/>
<organism evidence="8 9">
    <name type="scientific">Streptacidiphilus monticola</name>
    <dbReference type="NCBI Taxonomy" id="2161674"/>
    <lineage>
        <taxon>Bacteria</taxon>
        <taxon>Bacillati</taxon>
        <taxon>Actinomycetota</taxon>
        <taxon>Actinomycetes</taxon>
        <taxon>Kitasatosporales</taxon>
        <taxon>Streptomycetaceae</taxon>
        <taxon>Streptacidiphilus</taxon>
    </lineage>
</organism>
<evidence type="ECO:0000259" key="7">
    <source>
        <dbReference type="Pfam" id="PF07992"/>
    </source>
</evidence>
<accession>A0ABW1G9F4</accession>
<dbReference type="EC" id="1.-.-.-" evidence="8"/>
<evidence type="ECO:0000259" key="6">
    <source>
        <dbReference type="Pfam" id="PF02852"/>
    </source>
</evidence>
<keyword evidence="3" id="KW-0285">Flavoprotein</keyword>
<sequence length="473" mass="49215">MTAAQEQQTYDVIVIGAGPTGENLADRAHAGGLSVALVEAELVGGECSYWACMPSKALLRPMAARADAARVPGLEAPALDPAAVLATRDAFTSHWHDDGQVAWAEGAGLSVVRGHARLAGPRRVVVEGPGASLELTARHAVAVCTGTSAVLPDLPGLDAVQPWTSRQATSAKAAPERLAVVGGGVVAVEMAAAWNALGSRVTLLVRGERLLDRMEDFAGGLVAEGLRTAGVDVRFGVSVRGARRNGEVVLDLDDGSELRADEVLFATGRRPATADLGLETVGLEPGGWLPVDDTGLVQGVEGGWLYAAGDVNHRALLTHQGKYQGRVFGAVIADRAAGRELDTVPWGRSVATADVAAVPQVVFTDPEAASVGLTLAQAEGAGRRVRAVDFEIGNVAGASLFAEGYRGRARMVVDLDREVLLGATFVGPGVAELLHSATVAVVGEVPVSRLWHAVPSYPTISEVWLRLLEAYRG</sequence>
<dbReference type="InterPro" id="IPR050151">
    <property type="entry name" value="Class-I_Pyr_Nuc-Dis_Oxidored"/>
</dbReference>
<evidence type="ECO:0000256" key="1">
    <source>
        <dbReference type="ARBA" id="ARBA00001974"/>
    </source>
</evidence>
<comment type="caution">
    <text evidence="8">The sequence shown here is derived from an EMBL/GenBank/DDBJ whole genome shotgun (WGS) entry which is preliminary data.</text>
</comment>
<keyword evidence="4" id="KW-0274">FAD</keyword>
<dbReference type="PIRSF" id="PIRSF000350">
    <property type="entry name" value="Mercury_reductase_MerA"/>
    <property type="match status" value="1"/>
</dbReference>
<dbReference type="Gene3D" id="3.30.390.30">
    <property type="match status" value="1"/>
</dbReference>
<dbReference type="RefSeq" id="WP_380590251.1">
    <property type="nucleotide sequence ID" value="NZ_JBHSQJ010000160.1"/>
</dbReference>
<name>A0ABW1G9F4_9ACTN</name>
<evidence type="ECO:0000313" key="9">
    <source>
        <dbReference type="Proteomes" id="UP001596174"/>
    </source>
</evidence>
<dbReference type="Proteomes" id="UP001596174">
    <property type="component" value="Unassembled WGS sequence"/>
</dbReference>
<keyword evidence="5" id="KW-0520">NAD</keyword>
<dbReference type="Pfam" id="PF07992">
    <property type="entry name" value="Pyr_redox_2"/>
    <property type="match status" value="1"/>
</dbReference>
<gene>
    <name evidence="8" type="ORF">ACFP3V_29800</name>
</gene>
<dbReference type="InterPro" id="IPR001100">
    <property type="entry name" value="Pyr_nuc-diS_OxRdtase"/>
</dbReference>
<dbReference type="InterPro" id="IPR036188">
    <property type="entry name" value="FAD/NAD-bd_sf"/>
</dbReference>
<dbReference type="SUPFAM" id="SSF51905">
    <property type="entry name" value="FAD/NAD(P)-binding domain"/>
    <property type="match status" value="1"/>
</dbReference>
<dbReference type="EMBL" id="JBHSQJ010000160">
    <property type="protein sequence ID" value="MFC5911385.1"/>
    <property type="molecule type" value="Genomic_DNA"/>
</dbReference>
<dbReference type="SUPFAM" id="SSF55424">
    <property type="entry name" value="FAD/NAD-linked reductases, dimerisation (C-terminal) domain"/>
    <property type="match status" value="1"/>
</dbReference>
<keyword evidence="8" id="KW-0560">Oxidoreductase</keyword>
<dbReference type="InterPro" id="IPR016156">
    <property type="entry name" value="FAD/NAD-linked_Rdtase_dimer_sf"/>
</dbReference>
<evidence type="ECO:0000256" key="2">
    <source>
        <dbReference type="ARBA" id="ARBA00007532"/>
    </source>
</evidence>
<reference evidence="9" key="1">
    <citation type="journal article" date="2019" name="Int. J. Syst. Evol. Microbiol.">
        <title>The Global Catalogue of Microorganisms (GCM) 10K type strain sequencing project: providing services to taxonomists for standard genome sequencing and annotation.</title>
        <authorList>
            <consortium name="The Broad Institute Genomics Platform"/>
            <consortium name="The Broad Institute Genome Sequencing Center for Infectious Disease"/>
            <person name="Wu L."/>
            <person name="Ma J."/>
        </authorList>
    </citation>
    <scope>NUCLEOTIDE SEQUENCE [LARGE SCALE GENOMIC DNA]</scope>
    <source>
        <strain evidence="9">JCM 4816</strain>
    </source>
</reference>
<keyword evidence="9" id="KW-1185">Reference proteome</keyword>
<evidence type="ECO:0000313" key="8">
    <source>
        <dbReference type="EMBL" id="MFC5911385.1"/>
    </source>
</evidence>
<feature type="domain" description="FAD/NAD(P)-binding" evidence="7">
    <location>
        <begin position="10"/>
        <end position="321"/>
    </location>
</feature>
<dbReference type="PANTHER" id="PTHR22912">
    <property type="entry name" value="DISULFIDE OXIDOREDUCTASE"/>
    <property type="match status" value="1"/>
</dbReference>
<evidence type="ECO:0000256" key="5">
    <source>
        <dbReference type="ARBA" id="ARBA00023027"/>
    </source>
</evidence>
<feature type="domain" description="Pyridine nucleotide-disulphide oxidoreductase dimerisation" evidence="6">
    <location>
        <begin position="358"/>
        <end position="464"/>
    </location>
</feature>
<dbReference type="Gene3D" id="3.50.50.60">
    <property type="entry name" value="FAD/NAD(P)-binding domain"/>
    <property type="match status" value="2"/>
</dbReference>
<dbReference type="InterPro" id="IPR004099">
    <property type="entry name" value="Pyr_nucl-diS_OxRdtase_dimer"/>
</dbReference>
<evidence type="ECO:0000256" key="3">
    <source>
        <dbReference type="ARBA" id="ARBA00022630"/>
    </source>
</evidence>
<dbReference type="InterPro" id="IPR023753">
    <property type="entry name" value="FAD/NAD-binding_dom"/>
</dbReference>
<protein>
    <submittedName>
        <fullName evidence="8">Dihydrolipoyl dehydrogenase family protein</fullName>
        <ecNumber evidence="8">1.-.-.-</ecNumber>
    </submittedName>
</protein>
<dbReference type="PRINTS" id="PR00411">
    <property type="entry name" value="PNDRDTASEI"/>
</dbReference>
<comment type="similarity">
    <text evidence="2">Belongs to the class-I pyridine nucleotide-disulfide oxidoreductase family.</text>
</comment>
<dbReference type="PRINTS" id="PR00368">
    <property type="entry name" value="FADPNR"/>
</dbReference>
<comment type="cofactor">
    <cofactor evidence="1">
        <name>FAD</name>
        <dbReference type="ChEBI" id="CHEBI:57692"/>
    </cofactor>
</comment>
<dbReference type="Pfam" id="PF02852">
    <property type="entry name" value="Pyr_redox_dim"/>
    <property type="match status" value="1"/>
</dbReference>
<dbReference type="GO" id="GO:0016491">
    <property type="term" value="F:oxidoreductase activity"/>
    <property type="evidence" value="ECO:0007669"/>
    <property type="project" value="UniProtKB-KW"/>
</dbReference>
<dbReference type="PANTHER" id="PTHR22912:SF151">
    <property type="entry name" value="DIHYDROLIPOYL DEHYDROGENASE, MITOCHONDRIAL"/>
    <property type="match status" value="1"/>
</dbReference>
<evidence type="ECO:0000256" key="4">
    <source>
        <dbReference type="ARBA" id="ARBA00022827"/>
    </source>
</evidence>